<evidence type="ECO:0000313" key="2">
    <source>
        <dbReference type="WBParaSite" id="L893_g31476.t2"/>
    </source>
</evidence>
<dbReference type="WBParaSite" id="L893_g31476.t2">
    <property type="protein sequence ID" value="L893_g31476.t2"/>
    <property type="gene ID" value="L893_g31476"/>
</dbReference>
<organism evidence="1 2">
    <name type="scientific">Steinernema glaseri</name>
    <dbReference type="NCBI Taxonomy" id="37863"/>
    <lineage>
        <taxon>Eukaryota</taxon>
        <taxon>Metazoa</taxon>
        <taxon>Ecdysozoa</taxon>
        <taxon>Nematoda</taxon>
        <taxon>Chromadorea</taxon>
        <taxon>Rhabditida</taxon>
        <taxon>Tylenchina</taxon>
        <taxon>Panagrolaimomorpha</taxon>
        <taxon>Strongyloidoidea</taxon>
        <taxon>Steinernematidae</taxon>
        <taxon>Steinernema</taxon>
    </lineage>
</organism>
<dbReference type="PANTHER" id="PTHR38696">
    <property type="entry name" value="MEDIATOR OF RNA POLYMERASE II TRANSCRIPTION SUBUNIT 13"/>
    <property type="match status" value="1"/>
</dbReference>
<reference evidence="2" key="1">
    <citation type="submission" date="2016-11" db="UniProtKB">
        <authorList>
            <consortium name="WormBaseParasite"/>
        </authorList>
    </citation>
    <scope>IDENTIFICATION</scope>
</reference>
<name>A0A1I7ZZY0_9BILA</name>
<accession>A0A1I7ZZY0</accession>
<sequence length="499" mass="56955">MMVIGAVKVGISGSEEQPPQNCVANSMGATVSRYPSTPENYSFFSLSICTHDKIKIIDGTDDVVDIVQQNISRHYGEIQNQKVGKEGATCFKLADYPFLPGTFELSVKTKNMFVQLLSDLYEKGWKLWIASDLSRLNDYSTLFFRRCAPPQTYLLAFCVVFNALDTFQLIGAPEYLHDALVDAVHDRVQRKKTVDHCLQVKMEGIPWITTSFSQSIKIRSLMLRVFRTFRSHGFAYYGSMNMKGTADSIFFINDGTTLRHEDYCCISLNSTDRLRLIECPEELIDMASRLIEDSWVGGIQKLKTEGDCTEYKMKGAPWYASTKIDAVRTRTFLTALLQECCAKGWAVMTALDVSRKLSDKRGKHSLNIKLAGVPWECQPLSSMFCLVRVMMARIVTELEAIGWSVICSADVSAKFYTDTEDHSKDHTLVRIHEDIGRRPFVVRRTNLAAYSFRRHAVSISFHTWEWRQRTSTKEELLEDRSVRFARHRCNRIYPDFGDG</sequence>
<dbReference type="PANTHER" id="PTHR38696:SF1">
    <property type="entry name" value="MEDIATOR OF RNA POLYMERASE II TRANSCRIPTION SUBUNIT 13"/>
    <property type="match status" value="1"/>
</dbReference>
<evidence type="ECO:0000313" key="1">
    <source>
        <dbReference type="Proteomes" id="UP000095287"/>
    </source>
</evidence>
<keyword evidence="1" id="KW-1185">Reference proteome</keyword>
<dbReference type="Proteomes" id="UP000095287">
    <property type="component" value="Unplaced"/>
</dbReference>
<protein>
    <submittedName>
        <fullName evidence="2">Reverse transcriptase domain-containing protein</fullName>
    </submittedName>
</protein>
<dbReference type="AlphaFoldDB" id="A0A1I7ZZY0"/>
<proteinExistence type="predicted"/>